<gene>
    <name evidence="4" type="ORF">BAZSYMA_ACONTIG00208_7</name>
</gene>
<dbReference type="Pfam" id="PF13406">
    <property type="entry name" value="SLT_2"/>
    <property type="match status" value="1"/>
</dbReference>
<keyword evidence="2" id="KW-0732">Signal</keyword>
<name>A0A1H6KYB9_9GAMM</name>
<dbReference type="InterPro" id="IPR023346">
    <property type="entry name" value="Lysozyme-like_dom_sf"/>
</dbReference>
<proteinExistence type="predicted"/>
<feature type="chain" id="PRO_5011593456" evidence="2">
    <location>
        <begin position="19"/>
        <end position="336"/>
    </location>
</feature>
<dbReference type="InterPro" id="IPR011757">
    <property type="entry name" value="Lytic_transglycosylase_MltB"/>
</dbReference>
<reference evidence="5" key="1">
    <citation type="submission" date="2016-06" db="EMBL/GenBank/DDBJ databases">
        <authorList>
            <person name="Petersen J."/>
            <person name="Sayavedra L."/>
        </authorList>
    </citation>
    <scope>NUCLEOTIDE SEQUENCE [LARGE SCALE GENOMIC DNA]</scope>
    <source>
        <strain evidence="5">BazSymA</strain>
    </source>
</reference>
<feature type="signal peptide" evidence="2">
    <location>
        <begin position="1"/>
        <end position="18"/>
    </location>
</feature>
<dbReference type="InterPro" id="IPR031304">
    <property type="entry name" value="SLT_2"/>
</dbReference>
<dbReference type="GO" id="GO:0009253">
    <property type="term" value="P:peptidoglycan catabolic process"/>
    <property type="evidence" value="ECO:0007669"/>
    <property type="project" value="TreeGrafter"/>
</dbReference>
<dbReference type="InterPro" id="IPR043426">
    <property type="entry name" value="MltB-like"/>
</dbReference>
<evidence type="ECO:0000313" key="4">
    <source>
        <dbReference type="EMBL" id="SEH80943.1"/>
    </source>
</evidence>
<dbReference type="EMBL" id="CDSC02000227">
    <property type="protein sequence ID" value="SEH80943.1"/>
    <property type="molecule type" value="Genomic_DNA"/>
</dbReference>
<dbReference type="AlphaFoldDB" id="A0A1H6KYB9"/>
<feature type="domain" description="Transglycosylase SLT" evidence="3">
    <location>
        <begin position="29"/>
        <end position="324"/>
    </location>
</feature>
<dbReference type="PANTHER" id="PTHR30163:SF9">
    <property type="entry name" value="MEMBRANE-BOUND LYTIC MUREIN TRANSGLYCOSYLASE B"/>
    <property type="match status" value="1"/>
</dbReference>
<dbReference type="Gene3D" id="1.10.530.10">
    <property type="match status" value="1"/>
</dbReference>
<evidence type="ECO:0000313" key="5">
    <source>
        <dbReference type="Proteomes" id="UP000198988"/>
    </source>
</evidence>
<accession>A0A1H6KYB9</accession>
<dbReference type="PANTHER" id="PTHR30163">
    <property type="entry name" value="MEMBRANE-BOUND LYTIC MUREIN TRANSGLYCOSYLASE B"/>
    <property type="match status" value="1"/>
</dbReference>
<dbReference type="RefSeq" id="WP_090715971.1">
    <property type="nucleotide sequence ID" value="NZ_CAESAP020000103.1"/>
</dbReference>
<feature type="active site" evidence="1">
    <location>
        <position position="128"/>
    </location>
</feature>
<protein>
    <submittedName>
        <fullName evidence="4">Membrane-bound lytic murein transglycosylase B</fullName>
    </submittedName>
</protein>
<dbReference type="NCBIfam" id="TIGR02282">
    <property type="entry name" value="MltB"/>
    <property type="match status" value="1"/>
</dbReference>
<dbReference type="SUPFAM" id="SSF53955">
    <property type="entry name" value="Lysozyme-like"/>
    <property type="match status" value="1"/>
</dbReference>
<dbReference type="CDD" id="cd13399">
    <property type="entry name" value="Slt35-like"/>
    <property type="match status" value="1"/>
</dbReference>
<evidence type="ECO:0000256" key="1">
    <source>
        <dbReference type="PIRSR" id="PIRSR611757-1"/>
    </source>
</evidence>
<organism evidence="4 5">
    <name type="scientific">Bathymodiolus azoricus thioautotrophic gill symbiont</name>
    <dbReference type="NCBI Taxonomy" id="235205"/>
    <lineage>
        <taxon>Bacteria</taxon>
        <taxon>Pseudomonadati</taxon>
        <taxon>Pseudomonadota</taxon>
        <taxon>Gammaproteobacteria</taxon>
        <taxon>sulfur-oxidizing symbionts</taxon>
    </lineage>
</organism>
<dbReference type="OrthoDB" id="9772911at2"/>
<dbReference type="Gene3D" id="1.10.8.350">
    <property type="entry name" value="Bacterial muramidase"/>
    <property type="match status" value="1"/>
</dbReference>
<dbReference type="Proteomes" id="UP000198988">
    <property type="component" value="Unassembled WGS sequence"/>
</dbReference>
<dbReference type="GO" id="GO:0008933">
    <property type="term" value="F:peptidoglycan lytic transglycosylase activity"/>
    <property type="evidence" value="ECO:0007669"/>
    <property type="project" value="TreeGrafter"/>
</dbReference>
<evidence type="ECO:0000256" key="2">
    <source>
        <dbReference type="SAM" id="SignalP"/>
    </source>
</evidence>
<evidence type="ECO:0000259" key="3">
    <source>
        <dbReference type="Pfam" id="PF13406"/>
    </source>
</evidence>
<sequence>MLKLLLLSTVLVSFAASAKMVPATSFKITQNFIEKMVEKHDFDKDELTTIFHSVKFRITNKSSKKKRRRSKHVKKPPMSWDKYKSLFITKNRIKNGVKFWQDNLATLQRAERIYRVPVEIIVAILGIETHYGNNKGAHSTLETLAKRSFGKYRRRAFYQKELEQFLLMTRENSIAPLSVKGSYAGAMGFPQFIASSYRHYAVDFNKDGKIDLFSDPIDAIGSIANYFDKHQWHDDGEIARPISLDIKHLKHAKRANFKPRRNAKHWRNKGLNIDADIDNKTKLAFIRLPQKINVDTWLTFWNFYVITRYNHDNRYAMAVYQLSEKLKQEYDLSNNL</sequence>